<dbReference type="NCBIfam" id="TIGR00079">
    <property type="entry name" value="pept_deformyl"/>
    <property type="match status" value="1"/>
</dbReference>
<keyword evidence="2" id="KW-0408">Iron</keyword>
<accession>A0ABW8J769</accession>
<feature type="binding site" evidence="2">
    <location>
        <position position="137"/>
    </location>
    <ligand>
        <name>Fe cation</name>
        <dbReference type="ChEBI" id="CHEBI:24875"/>
    </ligand>
</feature>
<comment type="cofactor">
    <cofactor evidence="2">
        <name>Fe(2+)</name>
        <dbReference type="ChEBI" id="CHEBI:29033"/>
    </cofactor>
    <text evidence="2">Binds 1 Fe(2+) ion.</text>
</comment>
<name>A0ABW8J769_9GAMM</name>
<keyword evidence="2" id="KW-0479">Metal-binding</keyword>
<dbReference type="PANTHER" id="PTHR10458">
    <property type="entry name" value="PEPTIDE DEFORMYLASE"/>
    <property type="match status" value="1"/>
</dbReference>
<gene>
    <name evidence="2 3" type="primary">def</name>
    <name evidence="3" type="ORF">ISP25_13755</name>
</gene>
<comment type="catalytic activity">
    <reaction evidence="2">
        <text>N-terminal N-formyl-L-methionyl-[peptide] + H2O = N-terminal L-methionyl-[peptide] + formate</text>
        <dbReference type="Rhea" id="RHEA:24420"/>
        <dbReference type="Rhea" id="RHEA-COMP:10639"/>
        <dbReference type="Rhea" id="RHEA-COMP:10640"/>
        <dbReference type="ChEBI" id="CHEBI:15377"/>
        <dbReference type="ChEBI" id="CHEBI:15740"/>
        <dbReference type="ChEBI" id="CHEBI:49298"/>
        <dbReference type="ChEBI" id="CHEBI:64731"/>
        <dbReference type="EC" id="3.5.1.88"/>
    </reaction>
</comment>
<dbReference type="EMBL" id="JADIKK010000008">
    <property type="protein sequence ID" value="MFK2878141.1"/>
    <property type="molecule type" value="Genomic_DNA"/>
</dbReference>
<dbReference type="GO" id="GO:0042586">
    <property type="term" value="F:peptide deformylase activity"/>
    <property type="evidence" value="ECO:0007669"/>
    <property type="project" value="UniProtKB-EC"/>
</dbReference>
<dbReference type="Gene3D" id="3.90.45.10">
    <property type="entry name" value="Peptide deformylase"/>
    <property type="match status" value="1"/>
</dbReference>
<feature type="binding site" evidence="2">
    <location>
        <position position="91"/>
    </location>
    <ligand>
        <name>Fe cation</name>
        <dbReference type="ChEBI" id="CHEBI:24875"/>
    </ligand>
</feature>
<keyword evidence="2" id="KW-0648">Protein biosynthesis</keyword>
<dbReference type="HAMAP" id="MF_00163">
    <property type="entry name" value="Pep_deformylase"/>
    <property type="match status" value="1"/>
</dbReference>
<dbReference type="PIRSF" id="PIRSF004749">
    <property type="entry name" value="Pep_def"/>
    <property type="match status" value="1"/>
</dbReference>
<sequence length="169" mass="18797">MSVLTILEFPDPRLRTKAAPVTVFDAQLKRFVADMFETMYAANGVGLAATQVDVHQRVLVIDMSDERDQPLVLINAEIVEQDGAQVYQEGCLSFPGVYADVTRALKVKVKAQDADGKEFFYEAEGPQAVAVQHEMDHLAGKVFVDYLSPLKRSLLLKRLEKQRKQAASA</sequence>
<comment type="function">
    <text evidence="2">Removes the formyl group from the N-terminal Met of newly synthesized proteins. Requires at least a dipeptide for an efficient rate of reaction. N-terminal L-methionine is a prerequisite for activity but the enzyme has broad specificity at other positions.</text>
</comment>
<dbReference type="SUPFAM" id="SSF56420">
    <property type="entry name" value="Peptide deformylase"/>
    <property type="match status" value="1"/>
</dbReference>
<dbReference type="Pfam" id="PF01327">
    <property type="entry name" value="Pep_deformylase"/>
    <property type="match status" value="1"/>
</dbReference>
<dbReference type="NCBIfam" id="NF001159">
    <property type="entry name" value="PRK00150.1-3"/>
    <property type="match status" value="1"/>
</dbReference>
<dbReference type="CDD" id="cd00487">
    <property type="entry name" value="Pep_deformylase"/>
    <property type="match status" value="1"/>
</dbReference>
<evidence type="ECO:0000313" key="4">
    <source>
        <dbReference type="Proteomes" id="UP001620339"/>
    </source>
</evidence>
<dbReference type="InterPro" id="IPR023635">
    <property type="entry name" value="Peptide_deformylase"/>
</dbReference>
<proteinExistence type="inferred from homology"/>
<dbReference type="PANTHER" id="PTHR10458:SF22">
    <property type="entry name" value="PEPTIDE DEFORMYLASE"/>
    <property type="match status" value="1"/>
</dbReference>
<dbReference type="InterPro" id="IPR036821">
    <property type="entry name" value="Peptide_deformylase_sf"/>
</dbReference>
<keyword evidence="2 3" id="KW-0378">Hydrolase</keyword>
<organism evidence="3 4">
    <name type="scientific">Rhodanobacter hydrolyticus</name>
    <dbReference type="NCBI Taxonomy" id="2250595"/>
    <lineage>
        <taxon>Bacteria</taxon>
        <taxon>Pseudomonadati</taxon>
        <taxon>Pseudomonadota</taxon>
        <taxon>Gammaproteobacteria</taxon>
        <taxon>Lysobacterales</taxon>
        <taxon>Rhodanobacteraceae</taxon>
        <taxon>Rhodanobacter</taxon>
    </lineage>
</organism>
<dbReference type="Proteomes" id="UP001620339">
    <property type="component" value="Unassembled WGS sequence"/>
</dbReference>
<protein>
    <recommendedName>
        <fullName evidence="2">Peptide deformylase</fullName>
        <shortName evidence="2">PDF</shortName>
        <ecNumber evidence="2">3.5.1.88</ecNumber>
    </recommendedName>
    <alternativeName>
        <fullName evidence="2">Polypeptide deformylase</fullName>
    </alternativeName>
</protein>
<dbReference type="EC" id="3.5.1.88" evidence="2"/>
<evidence type="ECO:0000256" key="2">
    <source>
        <dbReference type="HAMAP-Rule" id="MF_00163"/>
    </source>
</evidence>
<evidence type="ECO:0000313" key="3">
    <source>
        <dbReference type="EMBL" id="MFK2878141.1"/>
    </source>
</evidence>
<feature type="active site" evidence="2">
    <location>
        <position position="134"/>
    </location>
</feature>
<evidence type="ECO:0000256" key="1">
    <source>
        <dbReference type="ARBA" id="ARBA00010759"/>
    </source>
</evidence>
<comment type="caution">
    <text evidence="3">The sequence shown here is derived from an EMBL/GenBank/DDBJ whole genome shotgun (WGS) entry which is preliminary data.</text>
</comment>
<keyword evidence="4" id="KW-1185">Reference proteome</keyword>
<dbReference type="PRINTS" id="PR01576">
    <property type="entry name" value="PDEFORMYLASE"/>
</dbReference>
<feature type="binding site" evidence="2">
    <location>
        <position position="133"/>
    </location>
    <ligand>
        <name>Fe cation</name>
        <dbReference type="ChEBI" id="CHEBI:24875"/>
    </ligand>
</feature>
<reference evidence="3 4" key="1">
    <citation type="submission" date="2020-10" db="EMBL/GenBank/DDBJ databases">
        <title>Phylogeny of dyella-like bacteria.</title>
        <authorList>
            <person name="Fu J."/>
        </authorList>
    </citation>
    <scope>NUCLEOTIDE SEQUENCE [LARGE SCALE GENOMIC DNA]</scope>
    <source>
        <strain evidence="3 4">KACC 19113</strain>
    </source>
</reference>
<comment type="similarity">
    <text evidence="1 2">Belongs to the polypeptide deformylase family.</text>
</comment>
<dbReference type="RefSeq" id="WP_192159261.1">
    <property type="nucleotide sequence ID" value="NZ_JADIKK010000008.1"/>
</dbReference>